<evidence type="ECO:0000313" key="3">
    <source>
        <dbReference type="WBParaSite" id="SMUV_0000508901-mRNA-1"/>
    </source>
</evidence>
<keyword evidence="2" id="KW-1185">Reference proteome</keyword>
<reference evidence="3" key="1">
    <citation type="submission" date="2017-02" db="UniProtKB">
        <authorList>
            <consortium name="WormBaseParasite"/>
        </authorList>
    </citation>
    <scope>IDENTIFICATION</scope>
</reference>
<protein>
    <submittedName>
        <fullName evidence="3">DUF3453 domain-containing protein</fullName>
    </submittedName>
</protein>
<evidence type="ECO:0000256" key="1">
    <source>
        <dbReference type="SAM" id="MobiDB-lite"/>
    </source>
</evidence>
<evidence type="ECO:0000313" key="2">
    <source>
        <dbReference type="Proteomes" id="UP000046393"/>
    </source>
</evidence>
<proteinExistence type="predicted"/>
<organism evidence="2 3">
    <name type="scientific">Syphacia muris</name>
    <dbReference type="NCBI Taxonomy" id="451379"/>
    <lineage>
        <taxon>Eukaryota</taxon>
        <taxon>Metazoa</taxon>
        <taxon>Ecdysozoa</taxon>
        <taxon>Nematoda</taxon>
        <taxon>Chromadorea</taxon>
        <taxon>Rhabditida</taxon>
        <taxon>Spirurina</taxon>
        <taxon>Oxyuridomorpha</taxon>
        <taxon>Oxyuroidea</taxon>
        <taxon>Oxyuridae</taxon>
        <taxon>Syphacia</taxon>
    </lineage>
</organism>
<feature type="region of interest" description="Disordered" evidence="1">
    <location>
        <begin position="271"/>
        <end position="291"/>
    </location>
</feature>
<dbReference type="AlphaFoldDB" id="A0A0N5AKQ9"/>
<accession>A0A0N5AKQ9</accession>
<feature type="compositionally biased region" description="Low complexity" evidence="1">
    <location>
        <begin position="234"/>
        <end position="243"/>
    </location>
</feature>
<dbReference type="WBParaSite" id="SMUV_0000508901-mRNA-1">
    <property type="protein sequence ID" value="SMUV_0000508901-mRNA-1"/>
    <property type="gene ID" value="SMUV_0000508901"/>
</dbReference>
<sequence length="313" mass="35006">MSRGHTASATGTFLDAFAGGGLTNGNASAGSDVIERKLRKLHRLRRCGSPNSKKAMIRKDSQSYQIQLIKALQGAETDATRRHLMATTIAGLDPTEKHKFIEFLQNVLIPCAMENNAYKAFECTNTELETILSEDNIDALNELWRLTHTQIIPTLGAMLYPLKAFDSTFNVRKAILTSFRDLVLAKILLHVRITVPSLQSMIFYISFATADNSAQYLAFNNIADRALGLKRQKNAATTASSESSNDETTDNDSPAEMLRIIRPKQRIKPMLSEPAYSRTSRNYQQKRRSTTLPTRTVHWADLQVSTVRKISLN</sequence>
<name>A0A0N5AKQ9_9BILA</name>
<feature type="region of interest" description="Disordered" evidence="1">
    <location>
        <begin position="234"/>
        <end position="258"/>
    </location>
</feature>
<dbReference type="Proteomes" id="UP000046393">
    <property type="component" value="Unplaced"/>
</dbReference>